<comment type="subcellular location">
    <subcellularLocation>
        <location evidence="2">Cell inner membrane</location>
        <topology evidence="2">Multi-pass membrane protein</topology>
    </subcellularLocation>
</comment>
<dbReference type="Proteomes" id="UP000050454">
    <property type="component" value="Unassembled WGS sequence"/>
</dbReference>
<dbReference type="PANTHER" id="PTHR43047:SF72">
    <property type="entry name" value="OSMOSENSING HISTIDINE PROTEIN KINASE SLN1"/>
    <property type="match status" value="1"/>
</dbReference>
<dbReference type="PANTHER" id="PTHR43047">
    <property type="entry name" value="TWO-COMPONENT HISTIDINE PROTEIN KINASE"/>
    <property type="match status" value="1"/>
</dbReference>
<dbReference type="SUPFAM" id="SSF55785">
    <property type="entry name" value="PYP-like sensor domain (PAS domain)"/>
    <property type="match status" value="4"/>
</dbReference>
<dbReference type="PROSITE" id="PS50109">
    <property type="entry name" value="HIS_KIN"/>
    <property type="match status" value="1"/>
</dbReference>
<dbReference type="InterPro" id="IPR003594">
    <property type="entry name" value="HATPase_dom"/>
</dbReference>
<evidence type="ECO:0000256" key="8">
    <source>
        <dbReference type="ARBA" id="ARBA00022692"/>
    </source>
</evidence>
<evidence type="ECO:0000313" key="24">
    <source>
        <dbReference type="EMBL" id="KPM47308.1"/>
    </source>
</evidence>
<feature type="domain" description="Histidine kinase" evidence="19">
    <location>
        <begin position="640"/>
        <end position="862"/>
    </location>
</feature>
<comment type="caution">
    <text evidence="24">The sequence shown here is derived from an EMBL/GenBank/DDBJ whole genome shotgun (WGS) entry which is preliminary data.</text>
</comment>
<evidence type="ECO:0000256" key="1">
    <source>
        <dbReference type="ARBA" id="ARBA00000085"/>
    </source>
</evidence>
<dbReference type="InterPro" id="IPR005467">
    <property type="entry name" value="His_kinase_dom"/>
</dbReference>
<dbReference type="NCBIfam" id="TIGR00229">
    <property type="entry name" value="sensory_box"/>
    <property type="match status" value="3"/>
</dbReference>
<keyword evidence="10 24" id="KW-0418">Kinase</keyword>
<dbReference type="AlphaFoldDB" id="A0A0N8H9G5"/>
<dbReference type="SMART" id="SM00388">
    <property type="entry name" value="HisKA"/>
    <property type="match status" value="1"/>
</dbReference>
<feature type="modified residue" description="4-aspartylphosphate" evidence="18">
    <location>
        <position position="934"/>
    </location>
</feature>
<keyword evidence="8" id="KW-0812">Transmembrane</keyword>
<dbReference type="SUPFAM" id="SSF55874">
    <property type="entry name" value="ATPase domain of HSP90 chaperone/DNA topoisomerase II/histidine kinase"/>
    <property type="match status" value="1"/>
</dbReference>
<feature type="domain" description="PAS" evidence="21">
    <location>
        <begin position="369"/>
        <end position="424"/>
    </location>
</feature>
<feature type="domain" description="PAS" evidence="21">
    <location>
        <begin position="244"/>
        <end position="315"/>
    </location>
</feature>
<evidence type="ECO:0000256" key="3">
    <source>
        <dbReference type="ARBA" id="ARBA00012438"/>
    </source>
</evidence>
<dbReference type="CDD" id="cd17546">
    <property type="entry name" value="REC_hyHK_CKI1_RcsC-like"/>
    <property type="match status" value="1"/>
</dbReference>
<dbReference type="InterPro" id="IPR008207">
    <property type="entry name" value="Sig_transdc_His_kin_Hpt_dom"/>
</dbReference>
<dbReference type="STRING" id="1605367.AFM12_16080"/>
<evidence type="ECO:0000256" key="15">
    <source>
        <dbReference type="ARBA" id="ARBA00064003"/>
    </source>
</evidence>
<dbReference type="InterPro" id="IPR000700">
    <property type="entry name" value="PAS-assoc_C"/>
</dbReference>
<dbReference type="PROSITE" id="PS50110">
    <property type="entry name" value="RESPONSE_REGULATORY"/>
    <property type="match status" value="1"/>
</dbReference>
<evidence type="ECO:0000256" key="14">
    <source>
        <dbReference type="ARBA" id="ARBA00023136"/>
    </source>
</evidence>
<feature type="modified residue" description="Phosphohistidine" evidence="17">
    <location>
        <position position="1071"/>
    </location>
</feature>
<dbReference type="InterPro" id="IPR004358">
    <property type="entry name" value="Sig_transdc_His_kin-like_C"/>
</dbReference>
<dbReference type="PRINTS" id="PR00344">
    <property type="entry name" value="BCTRLSENSOR"/>
</dbReference>
<keyword evidence="14" id="KW-0472">Membrane</keyword>
<dbReference type="PROSITE" id="PS50894">
    <property type="entry name" value="HPT"/>
    <property type="match status" value="1"/>
</dbReference>
<feature type="domain" description="Response regulatory" evidence="20">
    <location>
        <begin position="885"/>
        <end position="1000"/>
    </location>
</feature>
<dbReference type="SMART" id="SM00448">
    <property type="entry name" value="REC"/>
    <property type="match status" value="1"/>
</dbReference>
<dbReference type="Pfam" id="PF00072">
    <property type="entry name" value="Response_reg"/>
    <property type="match status" value="1"/>
</dbReference>
<dbReference type="OrthoDB" id="9811889at2"/>
<dbReference type="SMART" id="SM00091">
    <property type="entry name" value="PAS"/>
    <property type="match status" value="4"/>
</dbReference>
<keyword evidence="25" id="KW-1185">Reference proteome</keyword>
<dbReference type="FunFam" id="3.30.565.10:FF:000010">
    <property type="entry name" value="Sensor histidine kinase RcsC"/>
    <property type="match status" value="1"/>
</dbReference>
<dbReference type="InterPro" id="IPR013767">
    <property type="entry name" value="PAS_fold"/>
</dbReference>
<feature type="domain" description="PAC" evidence="22">
    <location>
        <begin position="443"/>
        <end position="491"/>
    </location>
</feature>
<dbReference type="InterPro" id="IPR036097">
    <property type="entry name" value="HisK_dim/P_sf"/>
</dbReference>
<evidence type="ECO:0000256" key="13">
    <source>
        <dbReference type="ARBA" id="ARBA00023012"/>
    </source>
</evidence>
<dbReference type="CDD" id="cd16922">
    <property type="entry name" value="HATPase_EvgS-ArcB-TorS-like"/>
    <property type="match status" value="1"/>
</dbReference>
<reference evidence="24 25" key="1">
    <citation type="submission" date="2015-07" db="EMBL/GenBank/DDBJ databases">
        <title>The draft genome sequence of Leadbetterella sp. JN14-9.</title>
        <authorList>
            <person name="Liu Y."/>
            <person name="Du J."/>
            <person name="Shao Z."/>
        </authorList>
    </citation>
    <scope>NUCLEOTIDE SEQUENCE [LARGE SCALE GENOMIC DNA]</scope>
    <source>
        <strain evidence="24 25">JN14-9</strain>
    </source>
</reference>
<dbReference type="SUPFAM" id="SSF47226">
    <property type="entry name" value="Histidine-containing phosphotransfer domain, HPT domain"/>
    <property type="match status" value="1"/>
</dbReference>
<evidence type="ECO:0000256" key="10">
    <source>
        <dbReference type="ARBA" id="ARBA00022777"/>
    </source>
</evidence>
<dbReference type="Gene3D" id="1.10.287.130">
    <property type="match status" value="1"/>
</dbReference>
<dbReference type="Gene3D" id="3.30.565.10">
    <property type="entry name" value="Histidine kinase-like ATPase, C-terminal domain"/>
    <property type="match status" value="1"/>
</dbReference>
<comment type="subunit">
    <text evidence="15">At low DSF concentrations, interacts with RpfF.</text>
</comment>
<dbReference type="FunFam" id="1.10.287.130:FF:000002">
    <property type="entry name" value="Two-component osmosensing histidine kinase"/>
    <property type="match status" value="1"/>
</dbReference>
<dbReference type="Pfam" id="PF00512">
    <property type="entry name" value="HisKA"/>
    <property type="match status" value="1"/>
</dbReference>
<proteinExistence type="predicted"/>
<feature type="domain" description="PAC" evidence="22">
    <location>
        <begin position="569"/>
        <end position="622"/>
    </location>
</feature>
<keyword evidence="9" id="KW-0547">Nucleotide-binding</keyword>
<dbReference type="PROSITE" id="PS50112">
    <property type="entry name" value="PAS"/>
    <property type="match status" value="2"/>
</dbReference>
<keyword evidence="13" id="KW-0902">Two-component regulatory system</keyword>
<dbReference type="RefSeq" id="WP_055150192.1">
    <property type="nucleotide sequence ID" value="NZ_JXSZ01000012.1"/>
</dbReference>
<dbReference type="InterPro" id="IPR036890">
    <property type="entry name" value="HATPase_C_sf"/>
</dbReference>
<keyword evidence="4" id="KW-1003">Cell membrane</keyword>
<keyword evidence="6 18" id="KW-0597">Phosphoprotein</keyword>
<dbReference type="Pfam" id="PF02518">
    <property type="entry name" value="HATPase_c"/>
    <property type="match status" value="1"/>
</dbReference>
<dbReference type="InterPro" id="IPR001789">
    <property type="entry name" value="Sig_transdc_resp-reg_receiver"/>
</dbReference>
<evidence type="ECO:0000259" key="23">
    <source>
        <dbReference type="PROSITE" id="PS50894"/>
    </source>
</evidence>
<comment type="catalytic activity">
    <reaction evidence="1">
        <text>ATP + protein L-histidine = ADP + protein N-phospho-L-histidine.</text>
        <dbReference type="EC" id="2.7.13.3"/>
    </reaction>
</comment>
<organism evidence="24 25">
    <name type="scientific">Jiulongibacter sediminis</name>
    <dbReference type="NCBI Taxonomy" id="1605367"/>
    <lineage>
        <taxon>Bacteria</taxon>
        <taxon>Pseudomonadati</taxon>
        <taxon>Bacteroidota</taxon>
        <taxon>Cytophagia</taxon>
        <taxon>Cytophagales</taxon>
        <taxon>Leadbetterellaceae</taxon>
        <taxon>Jiulongibacter</taxon>
    </lineage>
</organism>
<accession>A0A0N8H9G5</accession>
<dbReference type="GO" id="GO:0005524">
    <property type="term" value="F:ATP binding"/>
    <property type="evidence" value="ECO:0007669"/>
    <property type="project" value="UniProtKB-KW"/>
</dbReference>
<dbReference type="PATRIC" id="fig|1605367.3.peg.645"/>
<keyword evidence="5" id="KW-0997">Cell inner membrane</keyword>
<dbReference type="Gene3D" id="3.30.450.20">
    <property type="entry name" value="PAS domain"/>
    <property type="match status" value="4"/>
</dbReference>
<gene>
    <name evidence="24" type="ORF">AFM12_16080</name>
</gene>
<dbReference type="InterPro" id="IPR000014">
    <property type="entry name" value="PAS"/>
</dbReference>
<dbReference type="SMART" id="SM00387">
    <property type="entry name" value="HATPase_c"/>
    <property type="match status" value="1"/>
</dbReference>
<evidence type="ECO:0000259" key="19">
    <source>
        <dbReference type="PROSITE" id="PS50109"/>
    </source>
</evidence>
<dbReference type="GO" id="GO:0005886">
    <property type="term" value="C:plasma membrane"/>
    <property type="evidence" value="ECO:0007669"/>
    <property type="project" value="UniProtKB-SubCell"/>
</dbReference>
<evidence type="ECO:0000256" key="9">
    <source>
        <dbReference type="ARBA" id="ARBA00022741"/>
    </source>
</evidence>
<dbReference type="GO" id="GO:0006355">
    <property type="term" value="P:regulation of DNA-templated transcription"/>
    <property type="evidence" value="ECO:0007669"/>
    <property type="project" value="InterPro"/>
</dbReference>
<evidence type="ECO:0000259" key="22">
    <source>
        <dbReference type="PROSITE" id="PS50113"/>
    </source>
</evidence>
<name>A0A0N8H9G5_9BACT</name>
<dbReference type="PROSITE" id="PS50113">
    <property type="entry name" value="PAC"/>
    <property type="match status" value="3"/>
</dbReference>
<feature type="domain" description="HPt" evidence="23">
    <location>
        <begin position="1032"/>
        <end position="1126"/>
    </location>
</feature>
<keyword evidence="12" id="KW-1133">Transmembrane helix</keyword>
<dbReference type="Pfam" id="PF00989">
    <property type="entry name" value="PAS"/>
    <property type="match status" value="1"/>
</dbReference>
<dbReference type="InterPro" id="IPR001610">
    <property type="entry name" value="PAC"/>
</dbReference>
<feature type="domain" description="PAC" evidence="22">
    <location>
        <begin position="322"/>
        <end position="372"/>
    </location>
</feature>
<dbReference type="CDD" id="cd00082">
    <property type="entry name" value="HisKA"/>
    <property type="match status" value="1"/>
</dbReference>
<evidence type="ECO:0000256" key="4">
    <source>
        <dbReference type="ARBA" id="ARBA00022475"/>
    </source>
</evidence>
<dbReference type="InterPro" id="IPR035965">
    <property type="entry name" value="PAS-like_dom_sf"/>
</dbReference>
<evidence type="ECO:0000259" key="20">
    <source>
        <dbReference type="PROSITE" id="PS50110"/>
    </source>
</evidence>
<evidence type="ECO:0000256" key="5">
    <source>
        <dbReference type="ARBA" id="ARBA00022519"/>
    </source>
</evidence>
<dbReference type="InterPro" id="IPR003661">
    <property type="entry name" value="HisK_dim/P_dom"/>
</dbReference>
<evidence type="ECO:0000259" key="21">
    <source>
        <dbReference type="PROSITE" id="PS50112"/>
    </source>
</evidence>
<dbReference type="SUPFAM" id="SSF52172">
    <property type="entry name" value="CheY-like"/>
    <property type="match status" value="1"/>
</dbReference>
<dbReference type="InterPro" id="IPR013655">
    <property type="entry name" value="PAS_fold_3"/>
</dbReference>
<dbReference type="InterPro" id="IPR011006">
    <property type="entry name" value="CheY-like_superfamily"/>
</dbReference>
<dbReference type="Pfam" id="PF08447">
    <property type="entry name" value="PAS_3"/>
    <property type="match status" value="1"/>
</dbReference>
<dbReference type="SUPFAM" id="SSF47384">
    <property type="entry name" value="Homodimeric domain of signal transducing histidine kinase"/>
    <property type="match status" value="1"/>
</dbReference>
<keyword evidence="7" id="KW-0808">Transferase</keyword>
<dbReference type="InterPro" id="IPR036641">
    <property type="entry name" value="HPT_dom_sf"/>
</dbReference>
<sequence>MSYNSLLQRQIQKLWPNGPESLTQEDITKFLQDVSNTYDSLEKARNMADRAFEISENEYQEVNVRLSRELDKKELSIKSLVDAVNEISEVKVDVIDQDIVGLANLINEEIKNRKSAESVLTSLITNLKNGILLEDRNRIIRFSNQNFCDIFKIPSPDLIQGQDCSNTAQDVKHFFKDPESFAAHVEKCVESKELILAENFELADGRSFLLDYIPVYLENIYDGHLWSYTEITENRKKELAIAENERKNRLIMNAALDAIITIDKKSLVNFWNPQAEKIFGWSVEEAVGKPLHQLIIPRVHHEGHRKGMENFISSGHGPVLNKQIELPALHKDGHEISIELYILPIGQGEDMFFCSFIRDITERKHILEEKERLSLVASANENGVVFVNNNERIVWCNEGFKRMTGYSETEILEGIPLEMFIGPKTNQEELLSLLKYFHEGASISTEIILYRKDGSSFWVRAKGQNLAGAENYFFMLEDITQEKETQTRLKEYDEKLKIALNNVGDNYWEHDFVSDETVFLSPGDKFLGFEPGEIGDDKASFWWSRVHPDDLAILDNLDNEYKNKKRKRHNCEYRIIQKDGSIQWVIDRGVVIEFDENDRPLRIIGTHIDISEQKKLERELIEAKEIAESSTKAKEIFLANMSHEMRTPMNAIVGMANQLKKTALNENQEFYTNTIGSSADNLLVIINDILDLSKIEAGELTIEQIGFEPSKVIGSVMQSMMYRAEEKGLYFINSYCDLRLAPILIGDPYRINQIFLNLISNAIKFTHKGGIDVQCHVTEDNDSTQIVEGRVIDTGIGMDPAFKDRIFQKFKQEDDSVTRKFGGTGLGMSICKELVELMGGEIGVESEKGKGTMVYFRIPMTKGSESDLPRKEKKDFDSSLLDNKTILVTDDNEMNRLVASTILKNYNVNVLEANDGLECIEMIRTHQPDLVLMDVQMPNMDGLEATRLIRSEISKTLPVIALTALALKGEEVKFREAGMNDYVLKPFQEESLLEVICDLIESPSKEITEESHGRSIASDQLFSLENLQSIGDEAFVKRMADMFVNLSQQNMKEMKEAYRVGDFVRLGKLAHKIKPSLDNMAIHSLTNIIRDVEKNAVNYGKSEQLEGLLEEIEGVLNKVIEELKKR</sequence>
<dbReference type="GO" id="GO:0000155">
    <property type="term" value="F:phosphorelay sensor kinase activity"/>
    <property type="evidence" value="ECO:0007669"/>
    <property type="project" value="InterPro"/>
</dbReference>
<keyword evidence="11" id="KW-0067">ATP-binding</keyword>
<dbReference type="CDD" id="cd00130">
    <property type="entry name" value="PAS"/>
    <property type="match status" value="3"/>
</dbReference>
<evidence type="ECO:0000256" key="7">
    <source>
        <dbReference type="ARBA" id="ARBA00022679"/>
    </source>
</evidence>
<dbReference type="Pfam" id="PF13426">
    <property type="entry name" value="PAS_9"/>
    <property type="match status" value="2"/>
</dbReference>
<dbReference type="EC" id="2.7.13.3" evidence="3"/>
<evidence type="ECO:0000256" key="11">
    <source>
        <dbReference type="ARBA" id="ARBA00022840"/>
    </source>
</evidence>
<evidence type="ECO:0000256" key="6">
    <source>
        <dbReference type="ARBA" id="ARBA00022553"/>
    </source>
</evidence>
<protein>
    <recommendedName>
        <fullName evidence="16">Sensory/regulatory protein RpfC</fullName>
        <ecNumber evidence="3">2.7.13.3</ecNumber>
    </recommendedName>
</protein>
<evidence type="ECO:0000256" key="2">
    <source>
        <dbReference type="ARBA" id="ARBA00004429"/>
    </source>
</evidence>
<evidence type="ECO:0000313" key="25">
    <source>
        <dbReference type="Proteomes" id="UP000050454"/>
    </source>
</evidence>
<evidence type="ECO:0000256" key="16">
    <source>
        <dbReference type="ARBA" id="ARBA00068150"/>
    </source>
</evidence>
<dbReference type="SMART" id="SM00086">
    <property type="entry name" value="PAC"/>
    <property type="match status" value="3"/>
</dbReference>
<evidence type="ECO:0000256" key="18">
    <source>
        <dbReference type="PROSITE-ProRule" id="PRU00169"/>
    </source>
</evidence>
<dbReference type="Gene3D" id="3.40.50.2300">
    <property type="match status" value="1"/>
</dbReference>
<evidence type="ECO:0000256" key="12">
    <source>
        <dbReference type="ARBA" id="ARBA00022989"/>
    </source>
</evidence>
<dbReference type="EMBL" id="LGTQ01000012">
    <property type="protein sequence ID" value="KPM47308.1"/>
    <property type="molecule type" value="Genomic_DNA"/>
</dbReference>
<evidence type="ECO:0000256" key="17">
    <source>
        <dbReference type="PROSITE-ProRule" id="PRU00110"/>
    </source>
</evidence>
<dbReference type="GO" id="GO:0009927">
    <property type="term" value="F:histidine phosphotransfer kinase activity"/>
    <property type="evidence" value="ECO:0007669"/>
    <property type="project" value="TreeGrafter"/>
</dbReference>
<dbReference type="Gene3D" id="1.20.120.160">
    <property type="entry name" value="HPT domain"/>
    <property type="match status" value="1"/>
</dbReference>